<protein>
    <submittedName>
        <fullName evidence="3">ATPase involved in DNA replication initiation</fullName>
    </submittedName>
</protein>
<accession>A0A060NHW3</accession>
<proteinExistence type="predicted"/>
<dbReference type="AlphaFoldDB" id="A0A060NHW3"/>
<dbReference type="InterPro" id="IPR027417">
    <property type="entry name" value="P-loop_NTPase"/>
</dbReference>
<dbReference type="GO" id="GO:0005886">
    <property type="term" value="C:plasma membrane"/>
    <property type="evidence" value="ECO:0007669"/>
    <property type="project" value="TreeGrafter"/>
</dbReference>
<dbReference type="InterPro" id="IPR055199">
    <property type="entry name" value="Hda_lid"/>
</dbReference>
<dbReference type="OrthoDB" id="9784878at2"/>
<evidence type="ECO:0000259" key="1">
    <source>
        <dbReference type="Pfam" id="PF00308"/>
    </source>
</evidence>
<dbReference type="Proteomes" id="UP000067461">
    <property type="component" value="Chromosome"/>
</dbReference>
<name>A0A060NHW3_9BURK</name>
<dbReference type="GO" id="GO:0003688">
    <property type="term" value="F:DNA replication origin binding"/>
    <property type="evidence" value="ECO:0007669"/>
    <property type="project" value="TreeGrafter"/>
</dbReference>
<dbReference type="KEGG" id="cbaa:SRAA_1732"/>
<sequence>MQQLVLDLGLAAPPTLDNFFADAAQPAVAHLRQVLAQPQCPSVPSFIWGASGSGKTHLLHAVRLALQQQGQTVGWLDPGSQVLPDFEDHWAAVLLDDCQHYNSAQQALAFNWSINALTPTDGRPRWVLAAADRPPTDLDLRADLRTRLGWGHVFQLPILNDAERRRVLRLAASARGLNLPDELLDFMLGRFARELGSLMALLERLDGYALRTQRPLTVPLLKAMLEESCET</sequence>
<dbReference type="SUPFAM" id="SSF52540">
    <property type="entry name" value="P-loop containing nucleoside triphosphate hydrolases"/>
    <property type="match status" value="1"/>
</dbReference>
<dbReference type="PANTHER" id="PTHR30050:SF5">
    <property type="entry name" value="DNAA REGULATORY INACTIVATOR HDA"/>
    <property type="match status" value="1"/>
</dbReference>
<dbReference type="Gene3D" id="3.40.50.300">
    <property type="entry name" value="P-loop containing nucleotide triphosphate hydrolases"/>
    <property type="match status" value="1"/>
</dbReference>
<feature type="domain" description="Chromosomal replication initiator protein DnaA ATPAse" evidence="1">
    <location>
        <begin position="15"/>
        <end position="69"/>
    </location>
</feature>
<gene>
    <name evidence="3" type="ORF">SRAA_1732</name>
</gene>
<dbReference type="Pfam" id="PF00308">
    <property type="entry name" value="Bac_DnaA"/>
    <property type="match status" value="1"/>
</dbReference>
<dbReference type="GO" id="GO:0032297">
    <property type="term" value="P:negative regulation of DNA-templated DNA replication initiation"/>
    <property type="evidence" value="ECO:0007669"/>
    <property type="project" value="InterPro"/>
</dbReference>
<evidence type="ECO:0000259" key="2">
    <source>
        <dbReference type="Pfam" id="PF22688"/>
    </source>
</evidence>
<dbReference type="NCBIfam" id="TIGR03420">
    <property type="entry name" value="DnaA_homol_Hda"/>
    <property type="match status" value="1"/>
</dbReference>
<feature type="domain" description="Hda lid" evidence="2">
    <location>
        <begin position="161"/>
        <end position="225"/>
    </location>
</feature>
<organism evidence="3 4">
    <name type="scientific">Serpentinimonas raichei</name>
    <dbReference type="NCBI Taxonomy" id="1458425"/>
    <lineage>
        <taxon>Bacteria</taxon>
        <taxon>Pseudomonadati</taxon>
        <taxon>Pseudomonadota</taxon>
        <taxon>Betaproteobacteria</taxon>
        <taxon>Burkholderiales</taxon>
        <taxon>Comamonadaceae</taxon>
        <taxon>Serpentinimonas</taxon>
    </lineage>
</organism>
<dbReference type="STRING" id="1458425.SRAA_1732"/>
<dbReference type="EMBL" id="AP014568">
    <property type="protein sequence ID" value="BAO81586.1"/>
    <property type="molecule type" value="Genomic_DNA"/>
</dbReference>
<dbReference type="Gene3D" id="1.10.8.60">
    <property type="match status" value="1"/>
</dbReference>
<evidence type="ECO:0000313" key="3">
    <source>
        <dbReference type="EMBL" id="BAO81586.1"/>
    </source>
</evidence>
<keyword evidence="4" id="KW-1185">Reference proteome</keyword>
<dbReference type="InterPro" id="IPR017788">
    <property type="entry name" value="Hda"/>
</dbReference>
<dbReference type="InterPro" id="IPR013317">
    <property type="entry name" value="DnaA_dom"/>
</dbReference>
<reference evidence="3 4" key="1">
    <citation type="journal article" date="2014" name="Nat. Commun.">
        <title>Physiological and genomic features of highly alkaliphilic hydrogen-utilizing Betaproteobacteria from a continental serpentinizing site.</title>
        <authorList>
            <person name="Suzuki S."/>
            <person name="Kuenen J.G."/>
            <person name="Schipper K."/>
            <person name="van der Velde S."/>
            <person name="Ishii S."/>
            <person name="Wu A."/>
            <person name="Sorokin D.Y."/>
            <person name="Tenney A."/>
            <person name="Meng X.Y."/>
            <person name="Morrill P.L."/>
            <person name="Kamagata Y."/>
            <person name="Muyzer G."/>
            <person name="Nealson K.H."/>
        </authorList>
    </citation>
    <scope>NUCLEOTIDE SEQUENCE [LARGE SCALE GENOMIC DNA]</scope>
    <source>
        <strain evidence="3 4">A1</strain>
    </source>
</reference>
<dbReference type="PANTHER" id="PTHR30050">
    <property type="entry name" value="CHROMOSOMAL REPLICATION INITIATOR PROTEIN DNAA"/>
    <property type="match status" value="1"/>
</dbReference>
<dbReference type="HOGENOM" id="CLU_072265_1_0_4"/>
<dbReference type="Pfam" id="PF22688">
    <property type="entry name" value="Hda_lid"/>
    <property type="match status" value="1"/>
</dbReference>
<evidence type="ECO:0000313" key="4">
    <source>
        <dbReference type="Proteomes" id="UP000067461"/>
    </source>
</evidence>
<dbReference type="GO" id="GO:0006270">
    <property type="term" value="P:DNA replication initiation"/>
    <property type="evidence" value="ECO:0007669"/>
    <property type="project" value="TreeGrafter"/>
</dbReference>
<dbReference type="RefSeq" id="WP_045532156.1">
    <property type="nucleotide sequence ID" value="NZ_AP014568.1"/>
</dbReference>